<dbReference type="InterPro" id="IPR008979">
    <property type="entry name" value="Galactose-bd-like_sf"/>
</dbReference>
<proteinExistence type="inferred from homology"/>
<name>A0ABR3GSA4_9PEZI</name>
<dbReference type="EMBL" id="JBBBZM010000018">
    <property type="protein sequence ID" value="KAL0638804.1"/>
    <property type="molecule type" value="Genomic_DNA"/>
</dbReference>
<dbReference type="InterPro" id="IPR015908">
    <property type="entry name" value="Allantoicase_dom"/>
</dbReference>
<dbReference type="Gene3D" id="2.60.120.260">
    <property type="entry name" value="Galactose-binding domain-like"/>
    <property type="match status" value="2"/>
</dbReference>
<evidence type="ECO:0000259" key="2">
    <source>
        <dbReference type="Pfam" id="PF03561"/>
    </source>
</evidence>
<gene>
    <name evidence="3" type="primary">DAL2</name>
    <name evidence="3" type="ORF">Q9L58_002232</name>
</gene>
<evidence type="ECO:0000313" key="3">
    <source>
        <dbReference type="EMBL" id="KAL0638804.1"/>
    </source>
</evidence>
<dbReference type="PANTHER" id="PTHR12045:SF3">
    <property type="entry name" value="INACTIVE ALLANTOICASE-RELATED"/>
    <property type="match status" value="1"/>
</dbReference>
<keyword evidence="4" id="KW-1185">Reference proteome</keyword>
<dbReference type="PIRSF" id="PIRSF016516">
    <property type="entry name" value="Allantoicase"/>
    <property type="match status" value="1"/>
</dbReference>
<reference evidence="3 4" key="1">
    <citation type="submission" date="2024-02" db="EMBL/GenBank/DDBJ databases">
        <title>Discinaceae phylogenomics.</title>
        <authorList>
            <person name="Dirks A.C."/>
            <person name="James T.Y."/>
        </authorList>
    </citation>
    <scope>NUCLEOTIDE SEQUENCE [LARGE SCALE GENOMIC DNA]</scope>
    <source>
        <strain evidence="3 4">ACD0624</strain>
    </source>
</reference>
<dbReference type="SUPFAM" id="SSF49785">
    <property type="entry name" value="Galactose-binding domain-like"/>
    <property type="match status" value="2"/>
</dbReference>
<comment type="caution">
    <text evidence="3">The sequence shown here is derived from an EMBL/GenBank/DDBJ whole genome shotgun (WGS) entry which is preliminary data.</text>
</comment>
<dbReference type="NCBIfam" id="TIGR02961">
    <property type="entry name" value="allantoicase"/>
    <property type="match status" value="1"/>
</dbReference>
<evidence type="ECO:0000313" key="4">
    <source>
        <dbReference type="Proteomes" id="UP001447188"/>
    </source>
</evidence>
<protein>
    <submittedName>
        <fullName evidence="3">Allantoicase</fullName>
    </submittedName>
</protein>
<dbReference type="HAMAP" id="MF_00813">
    <property type="entry name" value="Allantoicase"/>
    <property type="match status" value="1"/>
</dbReference>
<dbReference type="Pfam" id="PF03561">
    <property type="entry name" value="Allantoicase"/>
    <property type="match status" value="2"/>
</dbReference>
<feature type="domain" description="Allantoicase" evidence="2">
    <location>
        <begin position="27"/>
        <end position="176"/>
    </location>
</feature>
<organism evidence="3 4">
    <name type="scientific">Discina gigas</name>
    <dbReference type="NCBI Taxonomy" id="1032678"/>
    <lineage>
        <taxon>Eukaryota</taxon>
        <taxon>Fungi</taxon>
        <taxon>Dikarya</taxon>
        <taxon>Ascomycota</taxon>
        <taxon>Pezizomycotina</taxon>
        <taxon>Pezizomycetes</taxon>
        <taxon>Pezizales</taxon>
        <taxon>Discinaceae</taxon>
        <taxon>Discina</taxon>
    </lineage>
</organism>
<comment type="similarity">
    <text evidence="1">Belongs to the allantoicase family.</text>
</comment>
<sequence>MPGRIDVSKVQETFGSSGIDLVSAALGGQVLECSDEFFAAAENLINPAPPIHKPGVFVATGSWFDGWETRRHNKEKKDWVIIKLGVASGTVHGFEVDTAFFNGNHAPAVTVEGAFIKSGNPDASTAWDLILSKQECGPSQRHVWQLEKPTAKAYSHVRLNMFPDGGIARFRLYGNVVPIFPSNPEAIIDLAHVSSGGLAIACSDQHFGTKDNLLLPGRGKDMGDGWETKRSRQPGHMDWVIVKLGAPGYVEEIVVDTIHFRGNYPQAVEIYAMNAGSGHSVAADAKSWDKIVPTHPCEADKEHSFSVKLLQGVPRKIVTHVKMVIIPDGGVKRLRVYGRRVIDRRLSTSRESLNGRNGHYH</sequence>
<dbReference type="PANTHER" id="PTHR12045">
    <property type="entry name" value="ALLANTOICASE"/>
    <property type="match status" value="1"/>
</dbReference>
<dbReference type="Proteomes" id="UP001447188">
    <property type="component" value="Unassembled WGS sequence"/>
</dbReference>
<feature type="domain" description="Allantoicase" evidence="2">
    <location>
        <begin position="196"/>
        <end position="340"/>
    </location>
</feature>
<evidence type="ECO:0000256" key="1">
    <source>
        <dbReference type="ARBA" id="ARBA00009242"/>
    </source>
</evidence>
<dbReference type="InterPro" id="IPR005164">
    <property type="entry name" value="Allantoicase"/>
</dbReference>
<accession>A0ABR3GSA4</accession>